<organism evidence="8 9">
    <name type="scientific">Ascoidea rubescens DSM 1968</name>
    <dbReference type="NCBI Taxonomy" id="1344418"/>
    <lineage>
        <taxon>Eukaryota</taxon>
        <taxon>Fungi</taxon>
        <taxon>Dikarya</taxon>
        <taxon>Ascomycota</taxon>
        <taxon>Saccharomycotina</taxon>
        <taxon>Saccharomycetes</taxon>
        <taxon>Ascoideaceae</taxon>
        <taxon>Ascoidea</taxon>
    </lineage>
</organism>
<dbReference type="InterPro" id="IPR001663">
    <property type="entry name" value="Rng_hydr_dOase-A"/>
</dbReference>
<dbReference type="Pfam" id="PF00848">
    <property type="entry name" value="Ring_hydroxyl_A"/>
    <property type="match status" value="1"/>
</dbReference>
<evidence type="ECO:0000256" key="3">
    <source>
        <dbReference type="ARBA" id="ARBA00010848"/>
    </source>
</evidence>
<evidence type="ECO:0000256" key="1">
    <source>
        <dbReference type="ARBA" id="ARBA00002149"/>
    </source>
</evidence>
<protein>
    <recommendedName>
        <fullName evidence="5">Choline monooxygenase, chloroplastic</fullName>
        <ecNumber evidence="4">1.14.15.7</ecNumber>
    </recommendedName>
</protein>
<feature type="non-terminal residue" evidence="8">
    <location>
        <position position="1"/>
    </location>
</feature>
<dbReference type="InterPro" id="IPR015879">
    <property type="entry name" value="Ring_hydroxy_dOase_asu_C_dom"/>
</dbReference>
<proteinExistence type="inferred from homology"/>
<dbReference type="GO" id="GO:0005506">
    <property type="term" value="F:iron ion binding"/>
    <property type="evidence" value="ECO:0007669"/>
    <property type="project" value="InterPro"/>
</dbReference>
<name>A0A1D2VNF0_9ASCO</name>
<dbReference type="GO" id="GO:0051537">
    <property type="term" value="F:2 iron, 2 sulfur cluster binding"/>
    <property type="evidence" value="ECO:0007669"/>
    <property type="project" value="InterPro"/>
</dbReference>
<dbReference type="InParanoid" id="A0A1D2VNF0"/>
<dbReference type="Proteomes" id="UP000095038">
    <property type="component" value="Unassembled WGS sequence"/>
</dbReference>
<evidence type="ECO:0000256" key="2">
    <source>
        <dbReference type="ARBA" id="ARBA00004866"/>
    </source>
</evidence>
<dbReference type="PANTHER" id="PTHR43756">
    <property type="entry name" value="CHOLINE MONOOXYGENASE, CHLOROPLASTIC"/>
    <property type="match status" value="1"/>
</dbReference>
<evidence type="ECO:0000259" key="7">
    <source>
        <dbReference type="Pfam" id="PF00848"/>
    </source>
</evidence>
<dbReference type="GO" id="GO:0019133">
    <property type="term" value="F:choline monooxygenase activity"/>
    <property type="evidence" value="ECO:0007669"/>
    <property type="project" value="UniProtKB-EC"/>
</dbReference>
<comment type="function">
    <text evidence="1">Catalyzes the first step of the osmoprotectant glycine betaine synthesis.</text>
</comment>
<evidence type="ECO:0000256" key="4">
    <source>
        <dbReference type="ARBA" id="ARBA00012763"/>
    </source>
</evidence>
<gene>
    <name evidence="8" type="ORF">ASCRUDRAFT_22970</name>
</gene>
<feature type="non-terminal residue" evidence="8">
    <location>
        <position position="321"/>
    </location>
</feature>
<sequence>SVLSSTLPSSWFTSNSIIDIINNEIVYKDWIYLGPITRFFKDINESHIQYDFGIKDSRFFILCEHDENSQHVSGYLGDYQTDVITNGKKLDELNQIATQLTETGLIFINFQRNPKASLFDHFGPVLSSLINKINFRKLRYKRTLIYTAKYNFMTFLDGYQECLHCSYTHPLLSKNYNLSSYEIKNHKHFSQHIALPDQNNEIEVENDQTNALFLYFFPISTLNIYGGGMNCFRVIPINKNTSRMEIDYYFDNESVTGPNADPNSEFEKYFRFCRQVQTEDLELCEATQENLDIGVYQSGTLNPHKENGVIFYQGLIRDRVV</sequence>
<dbReference type="GO" id="GO:0019285">
    <property type="term" value="P:glycine betaine biosynthetic process from choline"/>
    <property type="evidence" value="ECO:0007669"/>
    <property type="project" value="UniProtKB-UniPathway"/>
</dbReference>
<evidence type="ECO:0000256" key="5">
    <source>
        <dbReference type="ARBA" id="ARBA00014931"/>
    </source>
</evidence>
<dbReference type="GeneID" id="30963401"/>
<dbReference type="SUPFAM" id="SSF55961">
    <property type="entry name" value="Bet v1-like"/>
    <property type="match status" value="1"/>
</dbReference>
<dbReference type="Gene3D" id="3.90.380.10">
    <property type="entry name" value="Naphthalene 1,2-dioxygenase Alpha Subunit, Chain A, domain 1"/>
    <property type="match status" value="2"/>
</dbReference>
<dbReference type="EMBL" id="KV454476">
    <property type="protein sequence ID" value="ODV63114.1"/>
    <property type="molecule type" value="Genomic_DNA"/>
</dbReference>
<dbReference type="UniPathway" id="UPA00529">
    <property type="reaction ID" value="UER00430"/>
</dbReference>
<dbReference type="AlphaFoldDB" id="A0A1D2VNF0"/>
<evidence type="ECO:0000256" key="6">
    <source>
        <dbReference type="ARBA" id="ARBA00049097"/>
    </source>
</evidence>
<comment type="similarity">
    <text evidence="3">Belongs to the choline monooxygenase family.</text>
</comment>
<dbReference type="OrthoDB" id="426882at2759"/>
<keyword evidence="9" id="KW-1185">Reference proteome</keyword>
<dbReference type="RefSeq" id="XP_020049421.1">
    <property type="nucleotide sequence ID" value="XM_020189765.1"/>
</dbReference>
<dbReference type="STRING" id="1344418.A0A1D2VNF0"/>
<reference evidence="9" key="1">
    <citation type="submission" date="2016-05" db="EMBL/GenBank/DDBJ databases">
        <title>Comparative genomics of biotechnologically important yeasts.</title>
        <authorList>
            <consortium name="DOE Joint Genome Institute"/>
            <person name="Riley R."/>
            <person name="Haridas S."/>
            <person name="Wolfe K.H."/>
            <person name="Lopes M.R."/>
            <person name="Hittinger C.T."/>
            <person name="Goker M."/>
            <person name="Salamov A."/>
            <person name="Wisecaver J."/>
            <person name="Long T.M."/>
            <person name="Aerts A.L."/>
            <person name="Barry K."/>
            <person name="Choi C."/>
            <person name="Clum A."/>
            <person name="Coughlan A.Y."/>
            <person name="Deshpande S."/>
            <person name="Douglass A.P."/>
            <person name="Hanson S.J."/>
            <person name="Klenk H.-P."/>
            <person name="Labutti K."/>
            <person name="Lapidus A."/>
            <person name="Lindquist E."/>
            <person name="Lipzen A."/>
            <person name="Meier-Kolthoff J.P."/>
            <person name="Ohm R.A."/>
            <person name="Otillar R.P."/>
            <person name="Pangilinan J."/>
            <person name="Peng Y."/>
            <person name="Rokas A."/>
            <person name="Rosa C.A."/>
            <person name="Scheuner C."/>
            <person name="Sibirny A.A."/>
            <person name="Slot J.C."/>
            <person name="Stielow J.B."/>
            <person name="Sun H."/>
            <person name="Kurtzman C.P."/>
            <person name="Blackwell M."/>
            <person name="Grigoriev I.V."/>
            <person name="Jeffries T.W."/>
        </authorList>
    </citation>
    <scope>NUCLEOTIDE SEQUENCE [LARGE SCALE GENOMIC DNA]</scope>
    <source>
        <strain evidence="9">DSM 1968</strain>
    </source>
</reference>
<comment type="pathway">
    <text evidence="2">Amine and polyamine biosynthesis; betaine biosynthesis via choline pathway; betaine aldehyde from choline (monooxygenase route): step 1/1.</text>
</comment>
<dbReference type="PANTHER" id="PTHR43756:SF3">
    <property type="entry name" value="CHOLINE MONOOXYGENASE, CHLOROPLASTIC"/>
    <property type="match status" value="1"/>
</dbReference>
<dbReference type="EC" id="1.14.15.7" evidence="4"/>
<comment type="catalytic activity">
    <reaction evidence="6">
        <text>choline + 2 reduced [2Fe-2S]-[ferredoxin] + O2 + 2 H(+) = betaine aldehyde hydrate + 2 oxidized [2Fe-2S]-[ferredoxin] + H2O</text>
        <dbReference type="Rhea" id="RHEA:17769"/>
        <dbReference type="Rhea" id="RHEA-COMP:10000"/>
        <dbReference type="Rhea" id="RHEA-COMP:10001"/>
        <dbReference type="ChEBI" id="CHEBI:15354"/>
        <dbReference type="ChEBI" id="CHEBI:15377"/>
        <dbReference type="ChEBI" id="CHEBI:15378"/>
        <dbReference type="ChEBI" id="CHEBI:15379"/>
        <dbReference type="ChEBI" id="CHEBI:15870"/>
        <dbReference type="ChEBI" id="CHEBI:33737"/>
        <dbReference type="ChEBI" id="CHEBI:33738"/>
        <dbReference type="EC" id="1.14.15.7"/>
    </reaction>
</comment>
<accession>A0A1D2VNF0</accession>
<evidence type="ECO:0000313" key="9">
    <source>
        <dbReference type="Proteomes" id="UP000095038"/>
    </source>
</evidence>
<feature type="domain" description="Aromatic-ring-hydroxylating dioxygenase alpha subunit C-terminal" evidence="7">
    <location>
        <begin position="137"/>
        <end position="319"/>
    </location>
</feature>
<evidence type="ECO:0000313" key="8">
    <source>
        <dbReference type="EMBL" id="ODV63114.1"/>
    </source>
</evidence>